<name>A0A9N9AR82_9GLOM</name>
<dbReference type="AlphaFoldDB" id="A0A9N9AR82"/>
<keyword evidence="7" id="KW-1185">Reference proteome</keyword>
<evidence type="ECO:0000313" key="6">
    <source>
        <dbReference type="EMBL" id="CAG8539759.1"/>
    </source>
</evidence>
<evidence type="ECO:0000259" key="5">
    <source>
        <dbReference type="PROSITE" id="PS51083"/>
    </source>
</evidence>
<evidence type="ECO:0000256" key="4">
    <source>
        <dbReference type="PROSITE-ProRule" id="PRU00453"/>
    </source>
</evidence>
<comment type="caution">
    <text evidence="6">The sequence shown here is derived from an EMBL/GenBank/DDBJ whole genome shotgun (WGS) entry which is preliminary data.</text>
</comment>
<keyword evidence="2 4" id="KW-0863">Zinc-finger</keyword>
<dbReference type="SUPFAM" id="SSF144232">
    <property type="entry name" value="HIT/MYND zinc finger-like"/>
    <property type="match status" value="1"/>
</dbReference>
<dbReference type="GO" id="GO:0006338">
    <property type="term" value="P:chromatin remodeling"/>
    <property type="evidence" value="ECO:0007669"/>
    <property type="project" value="InterPro"/>
</dbReference>
<dbReference type="EMBL" id="CAJVPK010000685">
    <property type="protein sequence ID" value="CAG8539759.1"/>
    <property type="molecule type" value="Genomic_DNA"/>
</dbReference>
<organism evidence="6 7">
    <name type="scientific">Diversispora eburnea</name>
    <dbReference type="NCBI Taxonomy" id="1213867"/>
    <lineage>
        <taxon>Eukaryota</taxon>
        <taxon>Fungi</taxon>
        <taxon>Fungi incertae sedis</taxon>
        <taxon>Mucoromycota</taxon>
        <taxon>Glomeromycotina</taxon>
        <taxon>Glomeromycetes</taxon>
        <taxon>Diversisporales</taxon>
        <taxon>Diversisporaceae</taxon>
        <taxon>Diversispora</taxon>
    </lineage>
</organism>
<dbReference type="Gene3D" id="3.30.60.190">
    <property type="match status" value="1"/>
</dbReference>
<dbReference type="PROSITE" id="PS51083">
    <property type="entry name" value="ZF_HIT"/>
    <property type="match status" value="1"/>
</dbReference>
<dbReference type="OrthoDB" id="74807at2759"/>
<dbReference type="CDD" id="cd21437">
    <property type="entry name" value="zf-HIT_ZNHIT1_like"/>
    <property type="match status" value="1"/>
</dbReference>
<evidence type="ECO:0000313" key="7">
    <source>
        <dbReference type="Proteomes" id="UP000789706"/>
    </source>
</evidence>
<dbReference type="Proteomes" id="UP000789706">
    <property type="component" value="Unassembled WGS sequence"/>
</dbReference>
<dbReference type="PANTHER" id="PTHR13093">
    <property type="entry name" value="ZINC FINGER HIT DOMAIN CONTAINING PROTEIN 1"/>
    <property type="match status" value="1"/>
</dbReference>
<evidence type="ECO:0000256" key="3">
    <source>
        <dbReference type="ARBA" id="ARBA00022833"/>
    </source>
</evidence>
<keyword evidence="1" id="KW-0479">Metal-binding</keyword>
<dbReference type="InterPro" id="IPR039723">
    <property type="entry name" value="Vps71/ZNHIT1"/>
</dbReference>
<dbReference type="GO" id="GO:0008270">
    <property type="term" value="F:zinc ion binding"/>
    <property type="evidence" value="ECO:0007669"/>
    <property type="project" value="UniProtKB-UniRule"/>
</dbReference>
<dbReference type="GO" id="GO:0005634">
    <property type="term" value="C:nucleus"/>
    <property type="evidence" value="ECO:0007669"/>
    <property type="project" value="UniProtKB-ARBA"/>
</dbReference>
<dbReference type="Pfam" id="PF04438">
    <property type="entry name" value="zf-HIT"/>
    <property type="match status" value="1"/>
</dbReference>
<keyword evidence="3" id="KW-0862">Zinc</keyword>
<proteinExistence type="predicted"/>
<feature type="domain" description="HIT-type" evidence="5">
    <location>
        <begin position="91"/>
        <end position="122"/>
    </location>
</feature>
<evidence type="ECO:0000256" key="1">
    <source>
        <dbReference type="ARBA" id="ARBA00022723"/>
    </source>
</evidence>
<evidence type="ECO:0000256" key="2">
    <source>
        <dbReference type="ARBA" id="ARBA00022771"/>
    </source>
</evidence>
<gene>
    <name evidence="6" type="ORF">DEBURN_LOCUS6550</name>
</gene>
<accession>A0A9N9AR82</accession>
<dbReference type="InterPro" id="IPR007529">
    <property type="entry name" value="Znf_HIT"/>
</dbReference>
<sequence length="122" mass="13971">MSKKIDRRTVVLDQTTRNKNIQHHLNELERDNYAEVPELEIVSGTMTKPRRTVEVDTSQNKGKKIDQFPPDIPTYLTAAAGKSRFPPRKFCSVCGFLANYSCKTCGMKYCSVKCLETHEETR</sequence>
<protein>
    <submittedName>
        <fullName evidence="6">4533_t:CDS:1</fullName>
    </submittedName>
</protein>
<reference evidence="6" key="1">
    <citation type="submission" date="2021-06" db="EMBL/GenBank/DDBJ databases">
        <authorList>
            <person name="Kallberg Y."/>
            <person name="Tangrot J."/>
            <person name="Rosling A."/>
        </authorList>
    </citation>
    <scope>NUCLEOTIDE SEQUENCE</scope>
    <source>
        <strain evidence="6">AZ414A</strain>
    </source>
</reference>